<reference evidence="1" key="1">
    <citation type="submission" date="2022-08" db="EMBL/GenBank/DDBJ databases">
        <title>Genome Sequence of Lecanicillium fungicola.</title>
        <authorList>
            <person name="Buettner E."/>
        </authorList>
    </citation>
    <scope>NUCLEOTIDE SEQUENCE</scope>
    <source>
        <strain evidence="1">Babe33</strain>
    </source>
</reference>
<dbReference type="EMBL" id="JANJQO010000139">
    <property type="protein sequence ID" value="KAJ2981293.1"/>
    <property type="molecule type" value="Genomic_DNA"/>
</dbReference>
<accession>A0ACC1NR61</accession>
<sequence>MGIKQLFQIIKDEAPDAIKEGEIKQHFGRKVAIVRGAFQSTHEGLVHMGMKLIQGQTLLQDASMSIYSFLIAVRSDGQQLMNDTGETTSHLMGMFYRTLRIVDNGIKPLYVLDGAQFGEETANFRIL</sequence>
<dbReference type="Proteomes" id="UP001143910">
    <property type="component" value="Unassembled WGS sequence"/>
</dbReference>
<organism evidence="1 2">
    <name type="scientific">Zarea fungicola</name>
    <dbReference type="NCBI Taxonomy" id="93591"/>
    <lineage>
        <taxon>Eukaryota</taxon>
        <taxon>Fungi</taxon>
        <taxon>Dikarya</taxon>
        <taxon>Ascomycota</taxon>
        <taxon>Pezizomycotina</taxon>
        <taxon>Sordariomycetes</taxon>
        <taxon>Hypocreomycetidae</taxon>
        <taxon>Hypocreales</taxon>
        <taxon>Cordycipitaceae</taxon>
        <taxon>Zarea</taxon>
    </lineage>
</organism>
<evidence type="ECO:0000313" key="2">
    <source>
        <dbReference type="Proteomes" id="UP001143910"/>
    </source>
</evidence>
<proteinExistence type="predicted"/>
<keyword evidence="2" id="KW-1185">Reference proteome</keyword>
<comment type="caution">
    <text evidence="1">The sequence shown here is derived from an EMBL/GenBank/DDBJ whole genome shotgun (WGS) entry which is preliminary data.</text>
</comment>
<protein>
    <submittedName>
        <fullName evidence="1">Uncharacterized protein</fullName>
    </submittedName>
</protein>
<name>A0ACC1NR61_9HYPO</name>
<evidence type="ECO:0000313" key="1">
    <source>
        <dbReference type="EMBL" id="KAJ2981293.1"/>
    </source>
</evidence>
<gene>
    <name evidence="1" type="ORF">NQ176_g2113</name>
</gene>